<name>A0A4R5CF32_9ACTN</name>
<keyword evidence="2" id="KW-1185">Reference proteome</keyword>
<protein>
    <submittedName>
        <fullName evidence="1">Uncharacterized protein</fullName>
    </submittedName>
</protein>
<gene>
    <name evidence="1" type="ORF">E1298_00840</name>
</gene>
<proteinExistence type="predicted"/>
<dbReference type="Proteomes" id="UP000294513">
    <property type="component" value="Unassembled WGS sequence"/>
</dbReference>
<dbReference type="RefSeq" id="WP_131888771.1">
    <property type="nucleotide sequence ID" value="NZ_SMKU01000002.1"/>
</dbReference>
<accession>A0A4R5CF32</accession>
<reference evidence="1 2" key="1">
    <citation type="submission" date="2019-03" db="EMBL/GenBank/DDBJ databases">
        <title>Draft genome sequences of novel Actinobacteria.</title>
        <authorList>
            <person name="Sahin N."/>
            <person name="Ay H."/>
            <person name="Saygin H."/>
        </authorList>
    </citation>
    <scope>NUCLEOTIDE SEQUENCE [LARGE SCALE GENOMIC DNA]</scope>
    <source>
        <strain evidence="1 2">H3C3</strain>
    </source>
</reference>
<evidence type="ECO:0000313" key="2">
    <source>
        <dbReference type="Proteomes" id="UP000294513"/>
    </source>
</evidence>
<dbReference type="EMBL" id="SMKU01000002">
    <property type="protein sequence ID" value="TDD97609.1"/>
    <property type="molecule type" value="Genomic_DNA"/>
</dbReference>
<sequence length="68" mass="7661">MRAGALWRRSVRAAIRNACVLGAEVHVNEEWHLLDSRFTIRAVGNLRELAPLVELLKAAQAREAKEAR</sequence>
<dbReference type="AlphaFoldDB" id="A0A4R5CF32"/>
<comment type="caution">
    <text evidence="1">The sequence shown here is derived from an EMBL/GenBank/DDBJ whole genome shotgun (WGS) entry which is preliminary data.</text>
</comment>
<evidence type="ECO:0000313" key="1">
    <source>
        <dbReference type="EMBL" id="TDD97609.1"/>
    </source>
</evidence>
<organism evidence="1 2">
    <name type="scientific">Actinomadura rubrisoli</name>
    <dbReference type="NCBI Taxonomy" id="2530368"/>
    <lineage>
        <taxon>Bacteria</taxon>
        <taxon>Bacillati</taxon>
        <taxon>Actinomycetota</taxon>
        <taxon>Actinomycetes</taxon>
        <taxon>Streptosporangiales</taxon>
        <taxon>Thermomonosporaceae</taxon>
        <taxon>Actinomadura</taxon>
    </lineage>
</organism>